<evidence type="ECO:0000313" key="8">
    <source>
        <dbReference type="EMBL" id="CAL4891569.1"/>
    </source>
</evidence>
<evidence type="ECO:0000259" key="7">
    <source>
        <dbReference type="PROSITE" id="PS51767"/>
    </source>
</evidence>
<organism evidence="8 9">
    <name type="scientific">Urochloa decumbens</name>
    <dbReference type="NCBI Taxonomy" id="240449"/>
    <lineage>
        <taxon>Eukaryota</taxon>
        <taxon>Viridiplantae</taxon>
        <taxon>Streptophyta</taxon>
        <taxon>Embryophyta</taxon>
        <taxon>Tracheophyta</taxon>
        <taxon>Spermatophyta</taxon>
        <taxon>Magnoliopsida</taxon>
        <taxon>Liliopsida</taxon>
        <taxon>Poales</taxon>
        <taxon>Poaceae</taxon>
        <taxon>PACMAD clade</taxon>
        <taxon>Panicoideae</taxon>
        <taxon>Panicodae</taxon>
        <taxon>Paniceae</taxon>
        <taxon>Melinidinae</taxon>
        <taxon>Urochloa</taxon>
    </lineage>
</organism>
<dbReference type="Proteomes" id="UP001497457">
    <property type="component" value="Chromosome 10rd"/>
</dbReference>
<reference evidence="8" key="1">
    <citation type="submission" date="2024-10" db="EMBL/GenBank/DDBJ databases">
        <authorList>
            <person name="Ryan C."/>
        </authorList>
    </citation>
    <scope>NUCLEOTIDE SEQUENCE [LARGE SCALE GENOMIC DNA]</scope>
</reference>
<evidence type="ECO:0000256" key="6">
    <source>
        <dbReference type="SAM" id="SignalP"/>
    </source>
</evidence>
<dbReference type="InterPro" id="IPR032861">
    <property type="entry name" value="TAXi_N"/>
</dbReference>
<dbReference type="PANTHER" id="PTHR47967:SF83">
    <property type="entry name" value="OS05G0375700 PROTEIN"/>
    <property type="match status" value="1"/>
</dbReference>
<keyword evidence="6" id="KW-0732">Signal</keyword>
<evidence type="ECO:0000256" key="1">
    <source>
        <dbReference type="ARBA" id="ARBA00007447"/>
    </source>
</evidence>
<evidence type="ECO:0000313" key="9">
    <source>
        <dbReference type="Proteomes" id="UP001497457"/>
    </source>
</evidence>
<evidence type="ECO:0000256" key="2">
    <source>
        <dbReference type="ARBA" id="ARBA00022670"/>
    </source>
</evidence>
<evidence type="ECO:0000256" key="3">
    <source>
        <dbReference type="ARBA" id="ARBA00022750"/>
    </source>
</evidence>
<name>A0ABC8VIR7_9POAL</name>
<keyword evidence="9" id="KW-1185">Reference proteome</keyword>
<sequence length="464" mass="47705">MAKPLLWLTLVCASTLSLFSGYAAGLRLELTHVDAKGNFTAEERLRRATERTHRRLASMGMGIGAGAGVAAPVRWSETQYLAAYLIGDPPQRAEAAVDTGSNLIWTQCAECRLIPGGRCFHQDLPYYNSSRSRTALPVPCSSAACAAAETQCSRGRGGEAEECAVAAGYGAGSVVGVLGTEAFAFASGTTARLAFGCVLASELTPGSLDGASGIIGLGRGALSLVSQLGGGGGANKFSYCLTPYLRGAAAKPSHLFVGASAGGGLNGGLPVTSVPFAENPEEYPFSSFYYLPLTGITVGKTKLAVPAAAFGRRRVAAGMWAGGAVIDSGSPFTSLVDAAYRAMRAELVRQLGASLVRPPPRAGGGFDLCVARVDDAGGEVVVPPLVLHFGGGGGDLVVPPDNYWGPVDADTECMVVFNSAAGPGGSLPFNETTIIGNYMQQDVHLLYDLGNGVLSFQTADCSSM</sequence>
<feature type="domain" description="Peptidase A1" evidence="7">
    <location>
        <begin position="80"/>
        <end position="457"/>
    </location>
</feature>
<keyword evidence="2" id="KW-0645">Protease</keyword>
<dbReference type="PANTHER" id="PTHR47967">
    <property type="entry name" value="OS07G0603500 PROTEIN-RELATED"/>
    <property type="match status" value="1"/>
</dbReference>
<dbReference type="CDD" id="cd05476">
    <property type="entry name" value="pepsin_A_like_plant"/>
    <property type="match status" value="1"/>
</dbReference>
<keyword evidence="5" id="KW-0325">Glycoprotein</keyword>
<dbReference type="InterPro" id="IPR033121">
    <property type="entry name" value="PEPTIDASE_A1"/>
</dbReference>
<dbReference type="InterPro" id="IPR034161">
    <property type="entry name" value="Pepsin-like_plant"/>
</dbReference>
<dbReference type="GO" id="GO:0004190">
    <property type="term" value="F:aspartic-type endopeptidase activity"/>
    <property type="evidence" value="ECO:0007669"/>
    <property type="project" value="UniProtKB-KW"/>
</dbReference>
<evidence type="ECO:0000256" key="4">
    <source>
        <dbReference type="ARBA" id="ARBA00022801"/>
    </source>
</evidence>
<feature type="signal peptide" evidence="6">
    <location>
        <begin position="1"/>
        <end position="25"/>
    </location>
</feature>
<dbReference type="SUPFAM" id="SSF50630">
    <property type="entry name" value="Acid proteases"/>
    <property type="match status" value="1"/>
</dbReference>
<dbReference type="Pfam" id="PF14543">
    <property type="entry name" value="TAXi_N"/>
    <property type="match status" value="1"/>
</dbReference>
<dbReference type="Gene3D" id="2.40.70.10">
    <property type="entry name" value="Acid Proteases"/>
    <property type="match status" value="2"/>
</dbReference>
<dbReference type="InterPro" id="IPR021109">
    <property type="entry name" value="Peptidase_aspartic_dom_sf"/>
</dbReference>
<dbReference type="PROSITE" id="PS51767">
    <property type="entry name" value="PEPTIDASE_A1"/>
    <property type="match status" value="1"/>
</dbReference>
<dbReference type="InterPro" id="IPR051708">
    <property type="entry name" value="Plant_Aspart_Prot_A1"/>
</dbReference>
<keyword evidence="4" id="KW-0378">Hydrolase</keyword>
<accession>A0ABC8VIR7</accession>
<gene>
    <name evidence="8" type="ORF">URODEC1_LOCUS3867</name>
</gene>
<dbReference type="Pfam" id="PF14541">
    <property type="entry name" value="TAXi_C"/>
    <property type="match status" value="1"/>
</dbReference>
<feature type="chain" id="PRO_5044762719" description="Peptidase A1 domain-containing protein" evidence="6">
    <location>
        <begin position="26"/>
        <end position="464"/>
    </location>
</feature>
<dbReference type="GO" id="GO:0006508">
    <property type="term" value="P:proteolysis"/>
    <property type="evidence" value="ECO:0007669"/>
    <property type="project" value="UniProtKB-KW"/>
</dbReference>
<dbReference type="AlphaFoldDB" id="A0ABC8VIR7"/>
<dbReference type="EMBL" id="OZ075120">
    <property type="protein sequence ID" value="CAL4891569.1"/>
    <property type="molecule type" value="Genomic_DNA"/>
</dbReference>
<dbReference type="FunFam" id="2.40.70.10:FF:000094">
    <property type="entry name" value="Eukaryotic aspartyl protease family protein"/>
    <property type="match status" value="1"/>
</dbReference>
<dbReference type="InterPro" id="IPR032799">
    <property type="entry name" value="TAXi_C"/>
</dbReference>
<comment type="similarity">
    <text evidence="1">Belongs to the peptidase A1 family.</text>
</comment>
<evidence type="ECO:0000256" key="5">
    <source>
        <dbReference type="ARBA" id="ARBA00023180"/>
    </source>
</evidence>
<keyword evidence="3" id="KW-0064">Aspartyl protease</keyword>
<protein>
    <recommendedName>
        <fullName evidence="7">Peptidase A1 domain-containing protein</fullName>
    </recommendedName>
</protein>
<proteinExistence type="inferred from homology"/>